<evidence type="ECO:0000256" key="5">
    <source>
        <dbReference type="ARBA" id="ARBA00022679"/>
    </source>
</evidence>
<evidence type="ECO:0000256" key="3">
    <source>
        <dbReference type="ARBA" id="ARBA00012438"/>
    </source>
</evidence>
<dbReference type="PRINTS" id="PR00344">
    <property type="entry name" value="BCTRLSENSOR"/>
</dbReference>
<dbReference type="PROSITE" id="PS50109">
    <property type="entry name" value="HIS_KIN"/>
    <property type="match status" value="1"/>
</dbReference>
<evidence type="ECO:0000256" key="4">
    <source>
        <dbReference type="ARBA" id="ARBA00022553"/>
    </source>
</evidence>
<dbReference type="GO" id="GO:0016020">
    <property type="term" value="C:membrane"/>
    <property type="evidence" value="ECO:0007669"/>
    <property type="project" value="UniProtKB-SubCell"/>
</dbReference>
<keyword evidence="6 11" id="KW-0812">Transmembrane</keyword>
<comment type="subcellular location">
    <subcellularLocation>
        <location evidence="2">Membrane</location>
    </subcellularLocation>
</comment>
<dbReference type="InterPro" id="IPR005467">
    <property type="entry name" value="His_kinase_dom"/>
</dbReference>
<dbReference type="EMBL" id="JAFLCK010000038">
    <property type="protein sequence ID" value="MBN8662411.1"/>
    <property type="molecule type" value="Genomic_DNA"/>
</dbReference>
<feature type="domain" description="Histidine kinase" evidence="12">
    <location>
        <begin position="288"/>
        <end position="506"/>
    </location>
</feature>
<proteinExistence type="predicted"/>
<evidence type="ECO:0000256" key="6">
    <source>
        <dbReference type="ARBA" id="ARBA00022692"/>
    </source>
</evidence>
<evidence type="ECO:0000256" key="7">
    <source>
        <dbReference type="ARBA" id="ARBA00022777"/>
    </source>
</evidence>
<dbReference type="EC" id="2.7.13.3" evidence="3"/>
<feature type="transmembrane region" description="Helical" evidence="11">
    <location>
        <begin position="23"/>
        <end position="49"/>
    </location>
</feature>
<evidence type="ECO:0000313" key="13">
    <source>
        <dbReference type="EMBL" id="MBN8662411.1"/>
    </source>
</evidence>
<evidence type="ECO:0000256" key="11">
    <source>
        <dbReference type="SAM" id="Phobius"/>
    </source>
</evidence>
<feature type="transmembrane region" description="Helical" evidence="11">
    <location>
        <begin position="187"/>
        <end position="210"/>
    </location>
</feature>
<dbReference type="Gene3D" id="1.10.287.130">
    <property type="match status" value="1"/>
</dbReference>
<dbReference type="SUPFAM" id="SSF55874">
    <property type="entry name" value="ATPase domain of HSP90 chaperone/DNA topoisomerase II/histidine kinase"/>
    <property type="match status" value="1"/>
</dbReference>
<evidence type="ECO:0000256" key="9">
    <source>
        <dbReference type="ARBA" id="ARBA00023012"/>
    </source>
</evidence>
<dbReference type="PANTHER" id="PTHR45436">
    <property type="entry name" value="SENSOR HISTIDINE KINASE YKOH"/>
    <property type="match status" value="1"/>
</dbReference>
<keyword evidence="7" id="KW-0418">Kinase</keyword>
<dbReference type="InterPro" id="IPR003661">
    <property type="entry name" value="HisK_dim/P_dom"/>
</dbReference>
<dbReference type="PANTHER" id="PTHR45436:SF5">
    <property type="entry name" value="SENSOR HISTIDINE KINASE TRCS"/>
    <property type="match status" value="1"/>
</dbReference>
<comment type="catalytic activity">
    <reaction evidence="1">
        <text>ATP + protein L-histidine = ADP + protein N-phospho-L-histidine.</text>
        <dbReference type="EC" id="2.7.13.3"/>
    </reaction>
</comment>
<keyword evidence="9" id="KW-0902">Two-component regulatory system</keyword>
<keyword evidence="8 11" id="KW-1133">Transmembrane helix</keyword>
<evidence type="ECO:0000256" key="1">
    <source>
        <dbReference type="ARBA" id="ARBA00000085"/>
    </source>
</evidence>
<organism evidence="13 14">
    <name type="scientific">Candidatus Obscuribacter phosphatis</name>
    <dbReference type="NCBI Taxonomy" id="1906157"/>
    <lineage>
        <taxon>Bacteria</taxon>
        <taxon>Bacillati</taxon>
        <taxon>Candidatus Melainabacteria</taxon>
        <taxon>Candidatus Obscuribacterales</taxon>
        <taxon>Candidatus Obscuribacteraceae</taxon>
        <taxon>Candidatus Obscuribacter</taxon>
    </lineage>
</organism>
<feature type="transmembrane region" description="Helical" evidence="11">
    <location>
        <begin position="539"/>
        <end position="561"/>
    </location>
</feature>
<accession>A0A8J7PF90</accession>
<keyword evidence="5" id="KW-0808">Transferase</keyword>
<keyword evidence="4" id="KW-0597">Phosphoprotein</keyword>
<comment type="caution">
    <text evidence="13">The sequence shown here is derived from an EMBL/GenBank/DDBJ whole genome shotgun (WGS) entry which is preliminary data.</text>
</comment>
<dbReference type="SUPFAM" id="SSF47384">
    <property type="entry name" value="Homodimeric domain of signal transducing histidine kinase"/>
    <property type="match status" value="1"/>
</dbReference>
<dbReference type="InterPro" id="IPR050428">
    <property type="entry name" value="TCS_sensor_his_kinase"/>
</dbReference>
<evidence type="ECO:0000313" key="14">
    <source>
        <dbReference type="Proteomes" id="UP000664277"/>
    </source>
</evidence>
<dbReference type="Pfam" id="PF02518">
    <property type="entry name" value="HATPase_c"/>
    <property type="match status" value="1"/>
</dbReference>
<dbReference type="AlphaFoldDB" id="A0A8J7PF90"/>
<evidence type="ECO:0000259" key="12">
    <source>
        <dbReference type="PROSITE" id="PS50109"/>
    </source>
</evidence>
<protein>
    <recommendedName>
        <fullName evidence="3">histidine kinase</fullName>
        <ecNumber evidence="3">2.7.13.3</ecNumber>
    </recommendedName>
</protein>
<dbReference type="InterPro" id="IPR036097">
    <property type="entry name" value="HisK_dim/P_sf"/>
</dbReference>
<dbReference type="SMART" id="SM00387">
    <property type="entry name" value="HATPase_c"/>
    <property type="match status" value="1"/>
</dbReference>
<evidence type="ECO:0000256" key="8">
    <source>
        <dbReference type="ARBA" id="ARBA00022989"/>
    </source>
</evidence>
<name>A0A8J7PF90_9BACT</name>
<gene>
    <name evidence="13" type="ORF">J0M35_18725</name>
</gene>
<sequence>MNRVPNRWPNQNFPSRSRTSSSFFLMGLCITVVPFLVGLAALASMYFVVLAGQNYARQAEAIWGSSQAVEIAFADLVLHGYRKLSPIFSGEKVSELQLPEKLSGQPPVQDAKAAELVSLCRSLQSVVDKESNRLAGQAFHSNQERLVSYAGLSLKTLGAAGAIDNYLKVNEGQAEAIWSSWQRLCSLFWLLAWLSIAGSIALALMIASYFNRGIVARLLALENLVGALGKGQFAIEQLDEKAMVPYSSAKPAFGWSTANAFLAIEQAFTRLFGEINKSRCESAAIVGLLAADLDSTVRGLGLEVADISEDKSLKINAALRKISDFAGELKTLSGVVLPASLEKLSNSEFRVKDAVEKVFLELSALAASREIELVFEGSAQTFLVTDRRIFENVLANLLGNALKFAPSPSRVRAVLLRPALNSGLWQDGLLLQIIDSGPGLSQEQVEQIWGTGDRQTNTGIVSEKFGQGFGLGLAFCRLVLERCGARLSYSKEEGQSIFSLAFPSRQLDFLEFSAVDGDRDRVPASESAARVSPFLRKTVLLLCLPILFQGFLFGALAVSVLDSDKLLMQIKSRQEISAYAGRAWLNLFGGGYWTALSLAMQNSRYAEQASASLVTVRKLLTRLDISSRNEMKDEALWRGVIPTVEGELSRLDSAFESTMASVGFGREDMLGSLAFSIKRGQLFSLRMMQVLSGQFRQIDEILSLQAQRFVFLQFQFLILTFLCLAFCIALPVVFSRNLVKRLEALAALACGGYGQISQTTKDSQTIDADEIDRLQAKLVSMLDQLAENENIKERLITAIAHDVRSPIQNLVLLLEAGGSENSHMPMSAQAERALSRFKRSLAIIQDLLVLQKLAAKAEALEPVDSVSSVNSVVSLQELLADQVAEFADEAGIKDVFIEMCGTFPEIRGDKSLITLMVRYLIKFALSLCANGQVLVLKSETAAGPTLSAALTGDIREAVTVCKGFSVAAGEDIEAYALSLSLQNLTSLVSLTGTSLQVRYNKERHESLLEIDF</sequence>
<keyword evidence="10 11" id="KW-0472">Membrane</keyword>
<dbReference type="InterPro" id="IPR036890">
    <property type="entry name" value="HATPase_C_sf"/>
</dbReference>
<evidence type="ECO:0000256" key="10">
    <source>
        <dbReference type="ARBA" id="ARBA00023136"/>
    </source>
</evidence>
<feature type="transmembrane region" description="Helical" evidence="11">
    <location>
        <begin position="709"/>
        <end position="734"/>
    </location>
</feature>
<dbReference type="GO" id="GO:0000155">
    <property type="term" value="F:phosphorelay sensor kinase activity"/>
    <property type="evidence" value="ECO:0007669"/>
    <property type="project" value="InterPro"/>
</dbReference>
<dbReference type="Proteomes" id="UP000664277">
    <property type="component" value="Unassembled WGS sequence"/>
</dbReference>
<dbReference type="Gene3D" id="3.30.565.10">
    <property type="entry name" value="Histidine kinase-like ATPase, C-terminal domain"/>
    <property type="match status" value="1"/>
</dbReference>
<dbReference type="InterPro" id="IPR003594">
    <property type="entry name" value="HATPase_dom"/>
</dbReference>
<evidence type="ECO:0000256" key="2">
    <source>
        <dbReference type="ARBA" id="ARBA00004370"/>
    </source>
</evidence>
<dbReference type="SMART" id="SM00388">
    <property type="entry name" value="HisKA"/>
    <property type="match status" value="1"/>
</dbReference>
<dbReference type="InterPro" id="IPR004358">
    <property type="entry name" value="Sig_transdc_His_kin-like_C"/>
</dbReference>
<reference evidence="13" key="1">
    <citation type="submission" date="2021-02" db="EMBL/GenBank/DDBJ databases">
        <title>Genome-Resolved Metagenomics of a Microbial Community Performing Photosynthetic Biological Nutrient Removal.</title>
        <authorList>
            <person name="Mcdaniel E.A."/>
        </authorList>
    </citation>
    <scope>NUCLEOTIDE SEQUENCE</scope>
    <source>
        <strain evidence="13">UWPOB_OBS1</strain>
    </source>
</reference>